<dbReference type="EMBL" id="CM042064">
    <property type="protein sequence ID" value="KAI3666006.1"/>
    <property type="molecule type" value="Genomic_DNA"/>
</dbReference>
<reference evidence="1 2" key="2">
    <citation type="journal article" date="2022" name="Mol. Ecol. Resour.">
        <title>The genomes of chicory, endive, great burdock and yacon provide insights into Asteraceae paleo-polyploidization history and plant inulin production.</title>
        <authorList>
            <person name="Fan W."/>
            <person name="Wang S."/>
            <person name="Wang H."/>
            <person name="Wang A."/>
            <person name="Jiang F."/>
            <person name="Liu H."/>
            <person name="Zhao H."/>
            <person name="Xu D."/>
            <person name="Zhang Y."/>
        </authorList>
    </citation>
    <scope>NUCLEOTIDE SEQUENCE [LARGE SCALE GENOMIC DNA]</scope>
    <source>
        <strain evidence="2">cv. Niubang</strain>
    </source>
</reference>
<evidence type="ECO:0000313" key="1">
    <source>
        <dbReference type="EMBL" id="KAI3666006.1"/>
    </source>
</evidence>
<protein>
    <submittedName>
        <fullName evidence="1">Uncharacterized protein</fullName>
    </submittedName>
</protein>
<evidence type="ECO:0000313" key="2">
    <source>
        <dbReference type="Proteomes" id="UP001055879"/>
    </source>
</evidence>
<name>A0ACB8XGG8_ARCLA</name>
<sequence>MATSDNNNNNNNSKINFMWNNNNNNNKNYNSNNDNNNNNPRVNFPQRSSPMSVDNHHHDRVNLGPQNVGFESNPKTTDVPEGSGKPCGGSGNSSMQYPIRSDAKDCLFFVHTGSCSFGSACRFNHPPPVDQERNNGRNSGNSFENSTRIPCKFYLAGICKYGASCRFSHSIPPAEPMQLQHYNSLGLPFRMGETICSFYMRTGMCGFGAACKFHHPEPVFIKGPKNRNPYASGEVMRHTNGSNGGYIIQFPDSPQPYVATPMADHSGFQYPPPDYGWNGYQMVPELNQEMQLPSTLQAPNFSYVASTVDTKSVVDFPPLSRPLVLAKTVVDLPQTSKPLVLNEVGLPMRPGRKVCWHYESSGECKFGVDCIFDHPQKSNVEKGCTSKYANSGGGDHETPETKE</sequence>
<proteinExistence type="predicted"/>
<organism evidence="1 2">
    <name type="scientific">Arctium lappa</name>
    <name type="common">Greater burdock</name>
    <name type="synonym">Lappa major</name>
    <dbReference type="NCBI Taxonomy" id="4217"/>
    <lineage>
        <taxon>Eukaryota</taxon>
        <taxon>Viridiplantae</taxon>
        <taxon>Streptophyta</taxon>
        <taxon>Embryophyta</taxon>
        <taxon>Tracheophyta</taxon>
        <taxon>Spermatophyta</taxon>
        <taxon>Magnoliopsida</taxon>
        <taxon>eudicotyledons</taxon>
        <taxon>Gunneridae</taxon>
        <taxon>Pentapetalae</taxon>
        <taxon>asterids</taxon>
        <taxon>campanulids</taxon>
        <taxon>Asterales</taxon>
        <taxon>Asteraceae</taxon>
        <taxon>Carduoideae</taxon>
        <taxon>Cardueae</taxon>
        <taxon>Arctiinae</taxon>
        <taxon>Arctium</taxon>
    </lineage>
</organism>
<accession>A0ACB8XGG8</accession>
<dbReference type="Proteomes" id="UP001055879">
    <property type="component" value="Linkage Group LG18"/>
</dbReference>
<keyword evidence="2" id="KW-1185">Reference proteome</keyword>
<reference evidence="2" key="1">
    <citation type="journal article" date="2022" name="Mol. Ecol. Resour.">
        <title>The genomes of chicory, endive, great burdock and yacon provide insights into Asteraceae palaeo-polyploidization history and plant inulin production.</title>
        <authorList>
            <person name="Fan W."/>
            <person name="Wang S."/>
            <person name="Wang H."/>
            <person name="Wang A."/>
            <person name="Jiang F."/>
            <person name="Liu H."/>
            <person name="Zhao H."/>
            <person name="Xu D."/>
            <person name="Zhang Y."/>
        </authorList>
    </citation>
    <scope>NUCLEOTIDE SEQUENCE [LARGE SCALE GENOMIC DNA]</scope>
    <source>
        <strain evidence="2">cv. Niubang</strain>
    </source>
</reference>
<gene>
    <name evidence="1" type="ORF">L6452_44644</name>
</gene>
<comment type="caution">
    <text evidence="1">The sequence shown here is derived from an EMBL/GenBank/DDBJ whole genome shotgun (WGS) entry which is preliminary data.</text>
</comment>